<keyword evidence="5" id="KW-1185">Reference proteome</keyword>
<dbReference type="HOGENOM" id="CLU_1937135_0_0_11"/>
<protein>
    <recommendedName>
        <fullName evidence="6">Lipopolysaccharide assembly protein A domain-containing protein</fullName>
    </recommendedName>
</protein>
<accession>D1A7E2</accession>
<evidence type="ECO:0000256" key="3">
    <source>
        <dbReference type="SAM" id="SignalP"/>
    </source>
</evidence>
<name>D1A7E2_THECD</name>
<organism evidence="4 5">
    <name type="scientific">Thermomonospora curvata (strain ATCC 19995 / DSM 43183 / JCM 3096 / KCTC 9072 / NBRC 15933 / NCIMB 10081 / Henssen B9)</name>
    <dbReference type="NCBI Taxonomy" id="471852"/>
    <lineage>
        <taxon>Bacteria</taxon>
        <taxon>Bacillati</taxon>
        <taxon>Actinomycetota</taxon>
        <taxon>Actinomycetes</taxon>
        <taxon>Streptosporangiales</taxon>
        <taxon>Thermomonosporaceae</taxon>
        <taxon>Thermomonospora</taxon>
    </lineage>
</organism>
<keyword evidence="2" id="KW-0812">Transmembrane</keyword>
<keyword evidence="3" id="KW-0732">Signal</keyword>
<proteinExistence type="predicted"/>
<dbReference type="AlphaFoldDB" id="D1A7E2"/>
<dbReference type="KEGG" id="tcu:Tcur_4830"/>
<dbReference type="Proteomes" id="UP000001918">
    <property type="component" value="Chromosome"/>
</dbReference>
<dbReference type="OrthoDB" id="3482453at2"/>
<evidence type="ECO:0000256" key="2">
    <source>
        <dbReference type="SAM" id="Phobius"/>
    </source>
</evidence>
<feature type="signal peptide" evidence="3">
    <location>
        <begin position="1"/>
        <end position="22"/>
    </location>
</feature>
<evidence type="ECO:0000256" key="1">
    <source>
        <dbReference type="SAM" id="MobiDB-lite"/>
    </source>
</evidence>
<feature type="compositionally biased region" description="Pro residues" evidence="1">
    <location>
        <begin position="118"/>
        <end position="130"/>
    </location>
</feature>
<dbReference type="EMBL" id="CP001738">
    <property type="protein sequence ID" value="ACZ00348.1"/>
    <property type="molecule type" value="Genomic_DNA"/>
</dbReference>
<feature type="transmembrane region" description="Helical" evidence="2">
    <location>
        <begin position="46"/>
        <end position="71"/>
    </location>
</feature>
<sequence>MIFMGLFIAGAAIAAGIGAALANDAAAQLFVFGEPVPGVTTLWHVFLAGVIVATVFIAGLTLAVFGTYRYVRTKRELRYLREEHEESITALEMEKRHLERELARIRRESGPGHSLSPPSHPHPPQQPVVQ</sequence>
<evidence type="ECO:0008006" key="6">
    <source>
        <dbReference type="Google" id="ProtNLM"/>
    </source>
</evidence>
<keyword evidence="2" id="KW-1133">Transmembrane helix</keyword>
<reference evidence="4 5" key="1">
    <citation type="journal article" date="2011" name="Stand. Genomic Sci.">
        <title>Complete genome sequence of Thermomonospora curvata type strain (B9).</title>
        <authorList>
            <person name="Chertkov O."/>
            <person name="Sikorski J."/>
            <person name="Nolan M."/>
            <person name="Lapidus A."/>
            <person name="Lucas S."/>
            <person name="Del Rio T.G."/>
            <person name="Tice H."/>
            <person name="Cheng J.F."/>
            <person name="Goodwin L."/>
            <person name="Pitluck S."/>
            <person name="Liolios K."/>
            <person name="Ivanova N."/>
            <person name="Mavromatis K."/>
            <person name="Mikhailova N."/>
            <person name="Ovchinnikova G."/>
            <person name="Pati A."/>
            <person name="Chen A."/>
            <person name="Palaniappan K."/>
            <person name="Djao O.D."/>
            <person name="Land M."/>
            <person name="Hauser L."/>
            <person name="Chang Y.J."/>
            <person name="Jeffries C.D."/>
            <person name="Brettin T."/>
            <person name="Han C."/>
            <person name="Detter J.C."/>
            <person name="Rohde M."/>
            <person name="Goker M."/>
            <person name="Woyke T."/>
            <person name="Bristow J."/>
            <person name="Eisen J.A."/>
            <person name="Markowitz V."/>
            <person name="Hugenholtz P."/>
            <person name="Klenk H.P."/>
            <person name="Kyrpides N.C."/>
        </authorList>
    </citation>
    <scope>NUCLEOTIDE SEQUENCE [LARGE SCALE GENOMIC DNA]</scope>
    <source>
        <strain evidence="5">ATCC 19995 / DSM 43183 / JCM 3096 / KCTC 9072 / NBRC 15933 / NCIMB 10081 / Henssen B9</strain>
    </source>
</reference>
<keyword evidence="2" id="KW-0472">Membrane</keyword>
<evidence type="ECO:0000313" key="4">
    <source>
        <dbReference type="EMBL" id="ACZ00348.1"/>
    </source>
</evidence>
<feature type="region of interest" description="Disordered" evidence="1">
    <location>
        <begin position="104"/>
        <end position="130"/>
    </location>
</feature>
<gene>
    <name evidence="4" type="ordered locus">Tcur_4830</name>
</gene>
<evidence type="ECO:0000313" key="5">
    <source>
        <dbReference type="Proteomes" id="UP000001918"/>
    </source>
</evidence>
<feature type="chain" id="PRO_5039305813" description="Lipopolysaccharide assembly protein A domain-containing protein" evidence="3">
    <location>
        <begin position="23"/>
        <end position="130"/>
    </location>
</feature>